<dbReference type="InterPro" id="IPR024156">
    <property type="entry name" value="Small_GTPase_ARF"/>
</dbReference>
<dbReference type="InterPro" id="IPR006689">
    <property type="entry name" value="Small_GTPase_ARF/SAR"/>
</dbReference>
<dbReference type="PANTHER" id="PTHR11711">
    <property type="entry name" value="ADP RIBOSYLATION FACTOR-RELATED"/>
    <property type="match status" value="1"/>
</dbReference>
<accession>A0ABD1DQ80</accession>
<organism evidence="5 6">
    <name type="scientific">Culex pipiens pipiens</name>
    <name type="common">Northern house mosquito</name>
    <dbReference type="NCBI Taxonomy" id="38569"/>
    <lineage>
        <taxon>Eukaryota</taxon>
        <taxon>Metazoa</taxon>
        <taxon>Ecdysozoa</taxon>
        <taxon>Arthropoda</taxon>
        <taxon>Hexapoda</taxon>
        <taxon>Insecta</taxon>
        <taxon>Pterygota</taxon>
        <taxon>Neoptera</taxon>
        <taxon>Endopterygota</taxon>
        <taxon>Diptera</taxon>
        <taxon>Nematocera</taxon>
        <taxon>Culicoidea</taxon>
        <taxon>Culicidae</taxon>
        <taxon>Culicinae</taxon>
        <taxon>Culicini</taxon>
        <taxon>Culex</taxon>
        <taxon>Culex</taxon>
    </lineage>
</organism>
<evidence type="ECO:0000256" key="2">
    <source>
        <dbReference type="ARBA" id="ARBA00023134"/>
    </source>
</evidence>
<proteinExistence type="predicted"/>
<dbReference type="SUPFAM" id="SSF52540">
    <property type="entry name" value="P-loop containing nucleoside triphosphate hydrolases"/>
    <property type="match status" value="1"/>
</dbReference>
<gene>
    <name evidence="5" type="ORF">pipiens_001909</name>
</gene>
<name>A0ABD1DQ80_CULPP</name>
<keyword evidence="6" id="KW-1185">Reference proteome</keyword>
<feature type="binding site" evidence="3">
    <location>
        <position position="3"/>
    </location>
    <ligand>
        <name>GTP</name>
        <dbReference type="ChEBI" id="CHEBI:37565"/>
    </ligand>
</feature>
<dbReference type="Proteomes" id="UP001562425">
    <property type="component" value="Unassembled WGS sequence"/>
</dbReference>
<evidence type="ECO:0000256" key="1">
    <source>
        <dbReference type="ARBA" id="ARBA00022741"/>
    </source>
</evidence>
<evidence type="ECO:0000256" key="4">
    <source>
        <dbReference type="SAM" id="MobiDB-lite"/>
    </source>
</evidence>
<keyword evidence="2 3" id="KW-0342">GTP-binding</keyword>
<feature type="compositionally biased region" description="Basic and acidic residues" evidence="4">
    <location>
        <begin position="123"/>
        <end position="134"/>
    </location>
</feature>
<dbReference type="EMBL" id="JBEHCU010003899">
    <property type="protein sequence ID" value="KAL1401913.1"/>
    <property type="molecule type" value="Genomic_DNA"/>
</dbReference>
<protein>
    <recommendedName>
        <fullName evidence="7">ADP-ribosylation factor-like protein 6</fullName>
    </recommendedName>
</protein>
<evidence type="ECO:0000256" key="3">
    <source>
        <dbReference type="PIRSR" id="PIRSR606689-1"/>
    </source>
</evidence>
<feature type="binding site" evidence="3">
    <location>
        <begin position="61"/>
        <end position="64"/>
    </location>
    <ligand>
        <name>GTP</name>
        <dbReference type="ChEBI" id="CHEBI:37565"/>
    </ligand>
</feature>
<dbReference type="AlphaFoldDB" id="A0ABD1DQ80"/>
<evidence type="ECO:0000313" key="5">
    <source>
        <dbReference type="EMBL" id="KAL1401913.1"/>
    </source>
</evidence>
<dbReference type="GO" id="GO:0005525">
    <property type="term" value="F:GTP binding"/>
    <property type="evidence" value="ECO:0007669"/>
    <property type="project" value="UniProtKB-KW"/>
</dbReference>
<sequence>MSGATRYRSLWEHHFKSCQGIVFVIDSSDRMRLVVVKDELELLLQHQDIANRRVPILFFANKMDCADALSSVKIAAGLGLGEDQGQAVAHQLEQRADRGGPAGRRAVDGAPDSGVRGQLEGEEYVKDCEREGGV</sequence>
<feature type="region of interest" description="Disordered" evidence="4">
    <location>
        <begin position="89"/>
        <end position="134"/>
    </location>
</feature>
<dbReference type="Pfam" id="PF00025">
    <property type="entry name" value="Arf"/>
    <property type="match status" value="1"/>
</dbReference>
<reference evidence="5 6" key="1">
    <citation type="submission" date="2024-05" db="EMBL/GenBank/DDBJ databases">
        <title>Culex pipiens pipiens assembly and annotation.</title>
        <authorList>
            <person name="Alout H."/>
            <person name="Durand T."/>
        </authorList>
    </citation>
    <scope>NUCLEOTIDE SEQUENCE [LARGE SCALE GENOMIC DNA]</scope>
    <source>
        <strain evidence="5">HA-2024</strain>
        <tissue evidence="5">Whole body</tissue>
    </source>
</reference>
<dbReference type="Gene3D" id="3.40.50.300">
    <property type="entry name" value="P-loop containing nucleotide triphosphate hydrolases"/>
    <property type="match status" value="1"/>
</dbReference>
<evidence type="ECO:0000313" key="6">
    <source>
        <dbReference type="Proteomes" id="UP001562425"/>
    </source>
</evidence>
<evidence type="ECO:0008006" key="7">
    <source>
        <dbReference type="Google" id="ProtNLM"/>
    </source>
</evidence>
<comment type="caution">
    <text evidence="5">The sequence shown here is derived from an EMBL/GenBank/DDBJ whole genome shotgun (WGS) entry which is preliminary data.</text>
</comment>
<dbReference type="InterPro" id="IPR027417">
    <property type="entry name" value="P-loop_NTPase"/>
</dbReference>
<keyword evidence="1 3" id="KW-0547">Nucleotide-binding</keyword>